<dbReference type="EMBL" id="JAPDRL010000164">
    <property type="protein sequence ID" value="KAJ9655552.1"/>
    <property type="molecule type" value="Genomic_DNA"/>
</dbReference>
<feature type="compositionally biased region" description="Basic and acidic residues" evidence="1">
    <location>
        <begin position="499"/>
        <end position="509"/>
    </location>
</feature>
<feature type="region of interest" description="Disordered" evidence="1">
    <location>
        <begin position="463"/>
        <end position="509"/>
    </location>
</feature>
<dbReference type="Proteomes" id="UP001172684">
    <property type="component" value="Unassembled WGS sequence"/>
</dbReference>
<organism evidence="2 3">
    <name type="scientific">Coniosporium apollinis</name>
    <dbReference type="NCBI Taxonomy" id="61459"/>
    <lineage>
        <taxon>Eukaryota</taxon>
        <taxon>Fungi</taxon>
        <taxon>Dikarya</taxon>
        <taxon>Ascomycota</taxon>
        <taxon>Pezizomycotina</taxon>
        <taxon>Dothideomycetes</taxon>
        <taxon>Dothideomycetes incertae sedis</taxon>
        <taxon>Coniosporium</taxon>
    </lineage>
</organism>
<gene>
    <name evidence="2" type="ORF">H2201_008784</name>
</gene>
<evidence type="ECO:0000313" key="3">
    <source>
        <dbReference type="Proteomes" id="UP001172684"/>
    </source>
</evidence>
<name>A0ABQ9NLX1_9PEZI</name>
<keyword evidence="3" id="KW-1185">Reference proteome</keyword>
<feature type="region of interest" description="Disordered" evidence="1">
    <location>
        <begin position="1"/>
        <end position="236"/>
    </location>
</feature>
<comment type="caution">
    <text evidence="2">The sequence shown here is derived from an EMBL/GenBank/DDBJ whole genome shotgun (WGS) entry which is preliminary data.</text>
</comment>
<feature type="compositionally biased region" description="Polar residues" evidence="1">
    <location>
        <begin position="23"/>
        <end position="37"/>
    </location>
</feature>
<proteinExistence type="predicted"/>
<feature type="region of interest" description="Disordered" evidence="1">
    <location>
        <begin position="351"/>
        <end position="423"/>
    </location>
</feature>
<protein>
    <submittedName>
        <fullName evidence="2">Uncharacterized protein</fullName>
    </submittedName>
</protein>
<feature type="compositionally biased region" description="Basic and acidic residues" evidence="1">
    <location>
        <begin position="43"/>
        <end position="56"/>
    </location>
</feature>
<accession>A0ABQ9NLX1</accession>
<feature type="compositionally biased region" description="Basic and acidic residues" evidence="1">
    <location>
        <begin position="197"/>
        <end position="215"/>
    </location>
</feature>
<reference evidence="2" key="1">
    <citation type="submission" date="2022-10" db="EMBL/GenBank/DDBJ databases">
        <title>Culturing micro-colonial fungi from biological soil crusts in the Mojave desert and describing Neophaeococcomyces mojavensis, and introducing the new genera and species Taxawa tesnikishii.</title>
        <authorList>
            <person name="Kurbessoian T."/>
            <person name="Stajich J.E."/>
        </authorList>
    </citation>
    <scope>NUCLEOTIDE SEQUENCE</scope>
    <source>
        <strain evidence="2">TK_1</strain>
    </source>
</reference>
<feature type="compositionally biased region" description="Basic and acidic residues" evidence="1">
    <location>
        <begin position="463"/>
        <end position="489"/>
    </location>
</feature>
<sequence>MMQKEAHNATSVPSSGEGGQEAESASKNGWSESSHLFNDNEVIEERVSGRRRESATRHSTRKPALPPGPQQLRKGTSSAEVPDPDSLAGTGTEERNKSEQPTKQLKQGITPEAVASEPVAVGPTATERKSDDDWVWGGVAQNPSTLKKAKKDRKKEGLKESADIATNPRNNIETSDLPKDHPTRRSAWVQSEESEVDTSKSEKRPERIAEERPPKNDPWPLEVQPGPAAPRPRKGPVTFEAEDKWDRYSSNEEVGYHRVRFTNVDTGLLDEERIPWKFDPADGRYIIILRYLTPETKRRLIEISRTDSVVADETDIYKRNAARERARREQRHRARQERVRELYRELGNLEREDRNDENSPLGWERFSPAVPNRRAPPRSQGYSEDLPDSRYFPRFPARPSSPLSGYRANERAKNRRNNPAVSIGVKLPNGEVMDWRVDSSGSDTEWSEVENGRRNLDMPIKDIRRPQRPDGIYRSRPDGTMKDMEDPYSHSRRAGPQYMKDKADRDQEAADPFEMGRKAEAELRRVRERLEALREQELGRGIGRAERREPRDKRAPVNLADELEALRQTEALWRDEERARAQLMAERERSWLKELIRLTERLRQEYAPWQEERLRGLNPHIYMQEKVYPDGEDEDLQSLRRREQELLAEVEYWEAKARPRATRELESVRPRSWVPPPMPQTLPRIHPRESTIEETFGNRAGYSGLHGSPAFGRAY</sequence>
<evidence type="ECO:0000313" key="2">
    <source>
        <dbReference type="EMBL" id="KAJ9655552.1"/>
    </source>
</evidence>
<feature type="non-terminal residue" evidence="2">
    <location>
        <position position="715"/>
    </location>
</feature>
<evidence type="ECO:0000256" key="1">
    <source>
        <dbReference type="SAM" id="MobiDB-lite"/>
    </source>
</evidence>